<reference evidence="9" key="1">
    <citation type="submission" date="2025-08" db="UniProtKB">
        <authorList>
            <consortium name="Ensembl"/>
        </authorList>
    </citation>
    <scope>IDENTIFICATION</scope>
</reference>
<dbReference type="GeneTree" id="ENSGT00730000110905"/>
<feature type="region of interest" description="Disordered" evidence="7">
    <location>
        <begin position="192"/>
        <end position="364"/>
    </location>
</feature>
<evidence type="ECO:0000256" key="2">
    <source>
        <dbReference type="ARBA" id="ARBA00006265"/>
    </source>
</evidence>
<feature type="compositionally biased region" description="Pro residues" evidence="7">
    <location>
        <begin position="252"/>
        <end position="274"/>
    </location>
</feature>
<dbReference type="GO" id="GO:0003723">
    <property type="term" value="F:RNA binding"/>
    <property type="evidence" value="ECO:0007669"/>
    <property type="project" value="UniProtKB-UniRule"/>
</dbReference>
<accession>A0A8C4PY79</accession>
<comment type="subcellular location">
    <subcellularLocation>
        <location evidence="1">Nucleus</location>
    </subcellularLocation>
</comment>
<dbReference type="CDD" id="cd12643">
    <property type="entry name" value="RRM_CFIm68"/>
    <property type="match status" value="1"/>
</dbReference>
<dbReference type="Pfam" id="PF00076">
    <property type="entry name" value="RRM_1"/>
    <property type="match status" value="1"/>
</dbReference>
<dbReference type="InterPro" id="IPR012677">
    <property type="entry name" value="Nucleotide-bd_a/b_plait_sf"/>
</dbReference>
<proteinExistence type="inferred from homology"/>
<evidence type="ECO:0000256" key="1">
    <source>
        <dbReference type="ARBA" id="ARBA00004123"/>
    </source>
</evidence>
<keyword evidence="4" id="KW-0507">mRNA processing</keyword>
<reference evidence="9" key="2">
    <citation type="submission" date="2025-09" db="UniProtKB">
        <authorList>
            <consortium name="Ensembl"/>
        </authorList>
    </citation>
    <scope>IDENTIFICATION</scope>
</reference>
<dbReference type="AlphaFoldDB" id="A0A8C4PY79"/>
<dbReference type="GO" id="GO:0005634">
    <property type="term" value="C:nucleus"/>
    <property type="evidence" value="ECO:0007669"/>
    <property type="project" value="UniProtKB-SubCell"/>
</dbReference>
<dbReference type="InterPro" id="IPR035979">
    <property type="entry name" value="RBD_domain_sf"/>
</dbReference>
<feature type="compositionally biased region" description="Basic and acidic residues" evidence="7">
    <location>
        <begin position="472"/>
        <end position="502"/>
    </location>
</feature>
<comment type="similarity">
    <text evidence="2">Belongs to the RRM CPSF6/7 family.</text>
</comment>
<feature type="region of interest" description="Disordered" evidence="7">
    <location>
        <begin position="432"/>
        <end position="502"/>
    </location>
</feature>
<keyword evidence="5" id="KW-0539">Nucleus</keyword>
<dbReference type="Pfam" id="PF25524">
    <property type="entry name" value="RSLD_CPSF6"/>
    <property type="match status" value="1"/>
</dbReference>
<evidence type="ECO:0000313" key="9">
    <source>
        <dbReference type="Ensembl" id="ENSEBUP00000005173.1"/>
    </source>
</evidence>
<dbReference type="PROSITE" id="PS50102">
    <property type="entry name" value="RRM"/>
    <property type="match status" value="1"/>
</dbReference>
<feature type="compositionally biased region" description="Basic and acidic residues" evidence="7">
    <location>
        <begin position="448"/>
        <end position="458"/>
    </location>
</feature>
<evidence type="ECO:0000256" key="6">
    <source>
        <dbReference type="PROSITE-ProRule" id="PRU00176"/>
    </source>
</evidence>
<evidence type="ECO:0000256" key="3">
    <source>
        <dbReference type="ARBA" id="ARBA00016259"/>
    </source>
</evidence>
<dbReference type="Gene3D" id="3.30.70.330">
    <property type="match status" value="1"/>
</dbReference>
<feature type="compositionally biased region" description="Pro residues" evidence="7">
    <location>
        <begin position="300"/>
        <end position="345"/>
    </location>
</feature>
<feature type="domain" description="RRM" evidence="8">
    <location>
        <begin position="83"/>
        <end position="183"/>
    </location>
</feature>
<dbReference type="InterPro" id="IPR034769">
    <property type="entry name" value="CPSF6_RRM"/>
</dbReference>
<dbReference type="InterPro" id="IPR057951">
    <property type="entry name" value="CPSF6/7_RSLD_N"/>
</dbReference>
<feature type="region of interest" description="Disordered" evidence="7">
    <location>
        <begin position="37"/>
        <end position="73"/>
    </location>
</feature>
<feature type="compositionally biased region" description="Low complexity" evidence="7">
    <location>
        <begin position="288"/>
        <end position="299"/>
    </location>
</feature>
<keyword evidence="10" id="KW-1185">Reference proteome</keyword>
<dbReference type="InterPro" id="IPR034772">
    <property type="entry name" value="CPSF6/7"/>
</dbReference>
<evidence type="ECO:0000313" key="10">
    <source>
        <dbReference type="Proteomes" id="UP000694388"/>
    </source>
</evidence>
<evidence type="ECO:0000256" key="7">
    <source>
        <dbReference type="SAM" id="MobiDB-lite"/>
    </source>
</evidence>
<sequence length="502" mass="55216">MADGADHIDIYADVGEEFNQEQDYSGHDNVDLYDDVITTPANNGGDGDQPDYIEPSEAVEEPTKNPPAGGTGSVTFNYNNKRVSLYVGNLTWWTTDEDLQTAFHAIGVTDLQEIKFFENRANGQSKGFALVHLTSDSSFRKAMDHLGKQEVHGQNPVVSPFNKQSLNQFELQSRKLHLQAMCPPPMAIVGPPHRGGDRLPPPVVIPGQPFHHGFPGEPLRGPPPPMPPVGHSSGFGPFLPLSLPHHRGPAQGPLPPPPPPPPPPGAFPLRPGPPGVHSAHLPPPMPPASSSGPPLHMGLPHPPPPPGMPLPAPHVNPAFFPPGGAPHPPSDGRGPPPLEPFGRPPPFDRGEFRRDMEPPGGGLSEAEFEEIMNRNRAISSSAISRAVSDASAGEYGSAIETLVTAISLIKQSKVSADERCKVLISSLQDCLHGIESKSYGSGGRKRERSRERDHSRSREKSRRHKERSRSRERHDDYYRDRERHRDRDRERDREREREYRHR</sequence>
<dbReference type="SMART" id="SM00360">
    <property type="entry name" value="RRM"/>
    <property type="match status" value="1"/>
</dbReference>
<dbReference type="Ensembl" id="ENSEBUT00000005611.1">
    <property type="protein sequence ID" value="ENSEBUP00000005173.1"/>
    <property type="gene ID" value="ENSEBUG00000003540.1"/>
</dbReference>
<feature type="compositionally biased region" description="Basic residues" evidence="7">
    <location>
        <begin position="459"/>
        <end position="471"/>
    </location>
</feature>
<evidence type="ECO:0000256" key="5">
    <source>
        <dbReference type="ARBA" id="ARBA00023242"/>
    </source>
</evidence>
<protein>
    <recommendedName>
        <fullName evidence="3">Cleavage and polyadenylation specificity factor subunit 6</fullName>
    </recommendedName>
</protein>
<keyword evidence="6" id="KW-0694">RNA-binding</keyword>
<evidence type="ECO:0000259" key="8">
    <source>
        <dbReference type="PROSITE" id="PS50102"/>
    </source>
</evidence>
<dbReference type="Proteomes" id="UP000694388">
    <property type="component" value="Unplaced"/>
</dbReference>
<dbReference type="GO" id="GO:0006397">
    <property type="term" value="P:mRNA processing"/>
    <property type="evidence" value="ECO:0007669"/>
    <property type="project" value="UniProtKB-KW"/>
</dbReference>
<dbReference type="InterPro" id="IPR000504">
    <property type="entry name" value="RRM_dom"/>
</dbReference>
<dbReference type="PANTHER" id="PTHR23204">
    <property type="entry name" value="CLEAVAGE AND POLYADENYLATION SPECIFIC FACTOR"/>
    <property type="match status" value="1"/>
</dbReference>
<dbReference type="SUPFAM" id="SSF54928">
    <property type="entry name" value="RNA-binding domain, RBD"/>
    <property type="match status" value="1"/>
</dbReference>
<organism evidence="9 10">
    <name type="scientific">Eptatretus burgeri</name>
    <name type="common">Inshore hagfish</name>
    <dbReference type="NCBI Taxonomy" id="7764"/>
    <lineage>
        <taxon>Eukaryota</taxon>
        <taxon>Metazoa</taxon>
        <taxon>Chordata</taxon>
        <taxon>Craniata</taxon>
        <taxon>Vertebrata</taxon>
        <taxon>Cyclostomata</taxon>
        <taxon>Myxini</taxon>
        <taxon>Myxiniformes</taxon>
        <taxon>Myxinidae</taxon>
        <taxon>Eptatretinae</taxon>
        <taxon>Eptatretus</taxon>
    </lineage>
</organism>
<evidence type="ECO:0000256" key="4">
    <source>
        <dbReference type="ARBA" id="ARBA00022664"/>
    </source>
</evidence>
<feature type="compositionally biased region" description="Basic and acidic residues" evidence="7">
    <location>
        <begin position="346"/>
        <end position="357"/>
    </location>
</feature>
<name>A0A8C4PY79_EPTBU</name>